<evidence type="ECO:0000313" key="2">
    <source>
        <dbReference type="EMBL" id="WKN40021.1"/>
    </source>
</evidence>
<feature type="signal peptide" evidence="1">
    <location>
        <begin position="1"/>
        <end position="19"/>
    </location>
</feature>
<evidence type="ECO:0000256" key="1">
    <source>
        <dbReference type="SAM" id="SignalP"/>
    </source>
</evidence>
<keyword evidence="1" id="KW-0732">Signal</keyword>
<feature type="chain" id="PRO_5041381730" evidence="1">
    <location>
        <begin position="20"/>
        <end position="271"/>
    </location>
</feature>
<proteinExistence type="predicted"/>
<sequence length="271" mass="29523">MKREIFVITSLFIACLIYACGPSENTAEESTMTEEAAPSLTISPAPGSPEYADAMLEMTSPAEGAAVTSDDSVEFTYNVTNYELGIPTPDADQKPLAASADGQHIHLILNNDPYHAIYEPEGFKLALDEGHYVAISFLSRSYHESVKNPEAYKVSQFSVGESEGEDVDLTQPMLFYSRPKGTYSGADAESVLFDFYLVNTEISEGGNQVKVNVNNDTTFMVSQWQPYVIEGLPMGDNTISIELVDSDGNTVDSPMNGTERTFTLEEGSPSM</sequence>
<accession>A0AA49JJY0</accession>
<dbReference type="PROSITE" id="PS51257">
    <property type="entry name" value="PROKAR_LIPOPROTEIN"/>
    <property type="match status" value="1"/>
</dbReference>
<gene>
    <name evidence="2" type="ORF">K4G66_15110</name>
</gene>
<dbReference type="EMBL" id="CP120682">
    <property type="protein sequence ID" value="WKN40021.1"/>
    <property type="molecule type" value="Genomic_DNA"/>
</dbReference>
<reference evidence="2" key="1">
    <citation type="journal article" date="2023" name="Comput. Struct. Biotechnol. J.">
        <title>Discovery of a novel marine Bacteroidetes with a rich repertoire of carbohydrate-active enzymes.</title>
        <authorList>
            <person name="Chen B."/>
            <person name="Liu G."/>
            <person name="Chen Q."/>
            <person name="Wang H."/>
            <person name="Liu L."/>
            <person name="Tang K."/>
        </authorList>
    </citation>
    <scope>NUCLEOTIDE SEQUENCE</scope>
    <source>
        <strain evidence="2">TK19036</strain>
    </source>
</reference>
<reference evidence="2" key="2">
    <citation type="journal article" date="2024" name="Antonie Van Leeuwenhoek">
        <title>Roseihalotalea indica gen. nov., sp. nov., a halophilic Bacteroidetes from mesopelagic Southwest Indian Ocean with higher carbohydrate metabolic potential.</title>
        <authorList>
            <person name="Chen B."/>
            <person name="Zhang M."/>
            <person name="Lin D."/>
            <person name="Ye J."/>
            <person name="Tang K."/>
        </authorList>
    </citation>
    <scope>NUCLEOTIDE SEQUENCE</scope>
    <source>
        <strain evidence="2">TK19036</strain>
    </source>
</reference>
<name>A0AA49JJY0_9BACT</name>
<protein>
    <submittedName>
        <fullName evidence="2">Phosphopeptide-binding protein</fullName>
    </submittedName>
</protein>
<dbReference type="AlphaFoldDB" id="A0AA49JJY0"/>
<organism evidence="2">
    <name type="scientific">Roseihalotalea indica</name>
    <dbReference type="NCBI Taxonomy" id="2867963"/>
    <lineage>
        <taxon>Bacteria</taxon>
        <taxon>Pseudomonadati</taxon>
        <taxon>Bacteroidota</taxon>
        <taxon>Cytophagia</taxon>
        <taxon>Cytophagales</taxon>
        <taxon>Catalimonadaceae</taxon>
        <taxon>Roseihalotalea</taxon>
    </lineage>
</organism>